<dbReference type="AlphaFoldDB" id="A0A6P4ALI1"/>
<dbReference type="PROSITE" id="PS50104">
    <property type="entry name" value="TIR"/>
    <property type="match status" value="1"/>
</dbReference>
<dbReference type="PANTHER" id="PTHR11017">
    <property type="entry name" value="LEUCINE-RICH REPEAT-CONTAINING PROTEIN"/>
    <property type="match status" value="1"/>
</dbReference>
<dbReference type="GO" id="GO:0006952">
    <property type="term" value="P:defense response"/>
    <property type="evidence" value="ECO:0007669"/>
    <property type="project" value="InterPro"/>
</dbReference>
<keyword evidence="2" id="KW-1185">Reference proteome</keyword>
<feature type="domain" description="TIR" evidence="1">
    <location>
        <begin position="15"/>
        <end position="180"/>
    </location>
</feature>
<dbReference type="RefSeq" id="XP_015895977.3">
    <property type="nucleotide sequence ID" value="XM_016040491.4"/>
</dbReference>
<dbReference type="InterPro" id="IPR044974">
    <property type="entry name" value="Disease_R_plants"/>
</dbReference>
<accession>A0A6P4ALI1</accession>
<dbReference type="Gene3D" id="1.10.8.430">
    <property type="entry name" value="Helical domain of apoptotic protease-activating factors"/>
    <property type="match status" value="1"/>
</dbReference>
<name>A0A6P4ALI1_ZIZJJ</name>
<dbReference type="Gene3D" id="3.40.50.10140">
    <property type="entry name" value="Toll/interleukin-1 receptor homology (TIR) domain"/>
    <property type="match status" value="1"/>
</dbReference>
<dbReference type="Pfam" id="PF01582">
    <property type="entry name" value="TIR"/>
    <property type="match status" value="1"/>
</dbReference>
<evidence type="ECO:0000313" key="2">
    <source>
        <dbReference type="Proteomes" id="UP001652623"/>
    </source>
</evidence>
<sequence>MPTGTSPNRSSVISWKYDVFLSFREEDTGKSFTDHLYHALNQEGIKPFRDEDQNLASHNYSSSVNAIEESRFAIIVLSKKYPVSTRLLDQLVKILELKNKDRLTVIPVFYHVDPAHLRRQLEECGKIFAQHEQDFQQNIEKVNKWKSALTEVASVSGWDLKDRHESGFIKEIVGDIFRQLKRTFPCYHKDFLVGMDSRMDKMESLLSLDKQDDDVRTVGICGERGIGKTTLAGEVFKKIHGKFDSCAFIDNVREECEKHGMPHLQQQLYQILLNRDESTTTLKSKKVLIILDDVDQVEQIETLVGKWRRQDDCLRPGSRVIVTTTKNHLLSRYGEGNIYEVDKLNNNEALQLLRRKAFKDNCILDDYIELCNDVVEIAEGHPLTLQSMASFLFGRTVDEWSDTIAKLKKNPTQFKSVLIDLFR</sequence>
<dbReference type="InterPro" id="IPR027417">
    <property type="entry name" value="P-loop_NTPase"/>
</dbReference>
<dbReference type="PRINTS" id="PR00364">
    <property type="entry name" value="DISEASERSIST"/>
</dbReference>
<dbReference type="GO" id="GO:0043531">
    <property type="term" value="F:ADP binding"/>
    <property type="evidence" value="ECO:0007669"/>
    <property type="project" value="InterPro"/>
</dbReference>
<evidence type="ECO:0000259" key="1">
    <source>
        <dbReference type="PROSITE" id="PS50104"/>
    </source>
</evidence>
<proteinExistence type="predicted"/>
<dbReference type="InterPro" id="IPR002182">
    <property type="entry name" value="NB-ARC"/>
</dbReference>
<evidence type="ECO:0000313" key="3">
    <source>
        <dbReference type="RefSeq" id="XP_015895977.3"/>
    </source>
</evidence>
<dbReference type="InterPro" id="IPR042197">
    <property type="entry name" value="Apaf_helical"/>
</dbReference>
<organism evidence="2 3">
    <name type="scientific">Ziziphus jujuba</name>
    <name type="common">Chinese jujube</name>
    <name type="synonym">Ziziphus sativa</name>
    <dbReference type="NCBI Taxonomy" id="326968"/>
    <lineage>
        <taxon>Eukaryota</taxon>
        <taxon>Viridiplantae</taxon>
        <taxon>Streptophyta</taxon>
        <taxon>Embryophyta</taxon>
        <taxon>Tracheophyta</taxon>
        <taxon>Spermatophyta</taxon>
        <taxon>Magnoliopsida</taxon>
        <taxon>eudicotyledons</taxon>
        <taxon>Gunneridae</taxon>
        <taxon>Pentapetalae</taxon>
        <taxon>rosids</taxon>
        <taxon>fabids</taxon>
        <taxon>Rosales</taxon>
        <taxon>Rhamnaceae</taxon>
        <taxon>Paliureae</taxon>
        <taxon>Ziziphus</taxon>
    </lineage>
</organism>
<dbReference type="GO" id="GO:0007165">
    <property type="term" value="P:signal transduction"/>
    <property type="evidence" value="ECO:0007669"/>
    <property type="project" value="InterPro"/>
</dbReference>
<dbReference type="KEGG" id="zju:107429744"/>
<dbReference type="Pfam" id="PF00931">
    <property type="entry name" value="NB-ARC"/>
    <property type="match status" value="1"/>
</dbReference>
<dbReference type="InParanoid" id="A0A6P4ALI1"/>
<dbReference type="GeneID" id="107429744"/>
<dbReference type="SUPFAM" id="SSF52200">
    <property type="entry name" value="Toll/Interleukin receptor TIR domain"/>
    <property type="match status" value="1"/>
</dbReference>
<dbReference type="Gene3D" id="3.40.50.300">
    <property type="entry name" value="P-loop containing nucleotide triphosphate hydrolases"/>
    <property type="match status" value="1"/>
</dbReference>
<reference evidence="3" key="1">
    <citation type="submission" date="2025-08" db="UniProtKB">
        <authorList>
            <consortium name="RefSeq"/>
        </authorList>
    </citation>
    <scope>IDENTIFICATION</scope>
    <source>
        <tissue evidence="3">Seedling</tissue>
    </source>
</reference>
<dbReference type="Proteomes" id="UP001652623">
    <property type="component" value="Chromosome 12"/>
</dbReference>
<dbReference type="InterPro" id="IPR000157">
    <property type="entry name" value="TIR_dom"/>
</dbReference>
<dbReference type="InterPro" id="IPR035897">
    <property type="entry name" value="Toll_tir_struct_dom_sf"/>
</dbReference>
<protein>
    <submittedName>
        <fullName evidence="3">Disease resistance protein RPV1-like</fullName>
    </submittedName>
</protein>
<dbReference type="PANTHER" id="PTHR11017:SF559">
    <property type="entry name" value="DISEASE RESISTANCE PROTEIN CHL1"/>
    <property type="match status" value="1"/>
</dbReference>
<gene>
    <name evidence="3" type="primary">LOC107429744</name>
</gene>
<dbReference type="SUPFAM" id="SSF52540">
    <property type="entry name" value="P-loop containing nucleoside triphosphate hydrolases"/>
    <property type="match status" value="1"/>
</dbReference>
<dbReference type="SMART" id="SM00255">
    <property type="entry name" value="TIR"/>
    <property type="match status" value="1"/>
</dbReference>